<dbReference type="CDD" id="cd01949">
    <property type="entry name" value="GGDEF"/>
    <property type="match status" value="1"/>
</dbReference>
<feature type="domain" description="EAL" evidence="3">
    <location>
        <begin position="927"/>
        <end position="1181"/>
    </location>
</feature>
<dbReference type="SMART" id="SM00267">
    <property type="entry name" value="GGDEF"/>
    <property type="match status" value="1"/>
</dbReference>
<dbReference type="SMART" id="SM00086">
    <property type="entry name" value="PAC"/>
    <property type="match status" value="3"/>
</dbReference>
<dbReference type="PROSITE" id="PS50887">
    <property type="entry name" value="GGDEF"/>
    <property type="match status" value="1"/>
</dbReference>
<reference evidence="5" key="1">
    <citation type="submission" date="2009-10" db="EMBL/GenBank/DDBJ databases">
        <title>Diversity of trophic interactions inside an arsenic-rich microbial ecosystem.</title>
        <authorList>
            <person name="Bertin P.N."/>
            <person name="Heinrich-Salmeron A."/>
            <person name="Pelletier E."/>
            <person name="Goulhen-Chollet F."/>
            <person name="Arsene-Ploetze F."/>
            <person name="Gallien S."/>
            <person name="Calteau A."/>
            <person name="Vallenet D."/>
            <person name="Casiot C."/>
            <person name="Chane-Woon-Ming B."/>
            <person name="Giloteaux L."/>
            <person name="Barakat M."/>
            <person name="Bonnefoy V."/>
            <person name="Bruneel O."/>
            <person name="Chandler M."/>
            <person name="Cleiss J."/>
            <person name="Duran R."/>
            <person name="Elbaz-Poulichet F."/>
            <person name="Fonknechten N."/>
            <person name="Lauga B."/>
            <person name="Mornico D."/>
            <person name="Ortet P."/>
            <person name="Schaeffer C."/>
            <person name="Siguier P."/>
            <person name="Alexander Thil Smith A."/>
            <person name="Van Dorsselaer A."/>
            <person name="Weissenbach J."/>
            <person name="Medigue C."/>
            <person name="Le Paslier D."/>
        </authorList>
    </citation>
    <scope>NUCLEOTIDE SEQUENCE</scope>
</reference>
<dbReference type="InterPro" id="IPR000160">
    <property type="entry name" value="GGDEF_dom"/>
</dbReference>
<comment type="caution">
    <text evidence="5">The sequence shown here is derived from an EMBL/GenBank/DDBJ whole genome shotgun (WGS) entry which is preliminary data.</text>
</comment>
<dbReference type="SUPFAM" id="SSF55073">
    <property type="entry name" value="Nucleotide cyclase"/>
    <property type="match status" value="1"/>
</dbReference>
<dbReference type="PROSITE" id="PS50113">
    <property type="entry name" value="PAC"/>
    <property type="match status" value="2"/>
</dbReference>
<sequence>MSPASLGEGFAGVHLVVLYDISERNASEARYRVLVERAPEAITVLDVEINRFVDANPNAERLYGCDREELLKHSPADFYPSEQPDGLPLEESILAHKEQALAGEEVAFERIIRNRDGRLVPCEIRLVRLPSVDRELIRASMIDITERKAAETRIERLTNLYKALSEVNQAIVRMDEESSLFPMVCKMAVDFGGMKFAAVSRLDECEGRIRPVAMYGEGKEYLEGIVMSIDENLPEGRGPAGIAFRENRFVIVDDFLNDQITLPWHERAARFGWRSSGSFPIPRGGKPFALLSVYHEIVNAFDEEMVDLLDEMTRDISFALDSFDQERQRRQAQEDLAASERHFRAYFERAMVGMAATSPDKGWIEVNDALCDMLGYSREELASMTWAQLTHEDDLAKNEALFSRILNGEIDEYEMDKRFIGKGGEVVYVHLAVRAVRKAGGEFEYTVAIVENVTARRRVESREKLRNRALELLARGAPLREIMELVVHGVEAENPAMLCSILLLDEQGRHLLTGTAPSLPEFYNAAISGVEIGPGVGSCGTAAYLGKRVVVEDIQSHPYWRDYKGLASQAGLASCWSEPIFGSSGKVLGTFAIYRRSLGAPDEADLAMIESTANLIGIAIERKRIEEELGLASMVYRNTSEAMMVTDEENRIIAINPAFTQITGYGMDEVLGRNPGMLSSGRHDADFYKILWREIESTGIWQGEIWNRRKNGEIYPEWLTINTILNDDGSTHRYVALFSDITDKVRTDELIWRQANFDLLTGLPNRRMFYDRLEREVKKAHRGNLMLALLFIDLDRFKEVNDTLGHQTGDILLVEAARRIVSCVRESDTVARLGGDEFTVILSELPDTNHVQKIAQNIIAKLADPFVLGDEMAYVSASVGITFYPNDALEVEQLLRNADQAMYVAKNAGRNRLSYFTNAMQEKAQSRLRLLNDLRGALAAGQFLLHFQPIVDLSSGNIRKAEALLRWQHPQRGMVSPLEFITLAEETGLIVDIGDWVFREAARWANRWVDICSDFQVSVNGSPVQFQSEAGGIAPWLDHLQALDLSGQNVVIEITESMLLNADSGITDKLIHFRDAGIQVAIDDFGTGYSSLSYLKKFDIDYLKIDQSFIRDLATDPSDMALSEAIIVMAHKLGLKVIAEGVETMDQKRLLQEAGCDYGQGYLFSRPLPSSEFEAMLRANNA</sequence>
<dbReference type="InterPro" id="IPR000014">
    <property type="entry name" value="PAS"/>
</dbReference>
<dbReference type="Pfam" id="PF13426">
    <property type="entry name" value="PAS_9"/>
    <property type="match status" value="1"/>
</dbReference>
<protein>
    <recommendedName>
        <fullName evidence="6">Cyclic-guanylate-specific phosphodiesterase</fullName>
    </recommendedName>
</protein>
<dbReference type="InterPro" id="IPR001610">
    <property type="entry name" value="PAC"/>
</dbReference>
<dbReference type="InterPro" id="IPR013655">
    <property type="entry name" value="PAS_fold_3"/>
</dbReference>
<dbReference type="NCBIfam" id="TIGR00229">
    <property type="entry name" value="sensory_box"/>
    <property type="match status" value="3"/>
</dbReference>
<dbReference type="InterPro" id="IPR029016">
    <property type="entry name" value="GAF-like_dom_sf"/>
</dbReference>
<gene>
    <name evidence="5" type="ORF">CARN6_2776</name>
</gene>
<dbReference type="Pfam" id="PF13185">
    <property type="entry name" value="GAF_2"/>
    <property type="match status" value="2"/>
</dbReference>
<evidence type="ECO:0008006" key="6">
    <source>
        <dbReference type="Google" id="ProtNLM"/>
    </source>
</evidence>
<dbReference type="PANTHER" id="PTHR44757">
    <property type="entry name" value="DIGUANYLATE CYCLASE DGCP"/>
    <property type="match status" value="1"/>
</dbReference>
<dbReference type="Pfam" id="PF00563">
    <property type="entry name" value="EAL"/>
    <property type="match status" value="1"/>
</dbReference>
<feature type="domain" description="PAC" evidence="2">
    <location>
        <begin position="413"/>
        <end position="465"/>
    </location>
</feature>
<dbReference type="InterPro" id="IPR043128">
    <property type="entry name" value="Rev_trsase/Diguanyl_cyclase"/>
</dbReference>
<dbReference type="Gene3D" id="3.30.70.270">
    <property type="match status" value="1"/>
</dbReference>
<dbReference type="InterPro" id="IPR000700">
    <property type="entry name" value="PAS-assoc_C"/>
</dbReference>
<dbReference type="SMART" id="SM00052">
    <property type="entry name" value="EAL"/>
    <property type="match status" value="1"/>
</dbReference>
<dbReference type="NCBIfam" id="TIGR00254">
    <property type="entry name" value="GGDEF"/>
    <property type="match status" value="1"/>
</dbReference>
<dbReference type="SUPFAM" id="SSF141868">
    <property type="entry name" value="EAL domain-like"/>
    <property type="match status" value="1"/>
</dbReference>
<dbReference type="EMBL" id="CABQ01000005">
    <property type="protein sequence ID" value="CBI06667.1"/>
    <property type="molecule type" value="Genomic_DNA"/>
</dbReference>
<dbReference type="PANTHER" id="PTHR44757:SF2">
    <property type="entry name" value="BIOFILM ARCHITECTURE MAINTENANCE PROTEIN MBAA"/>
    <property type="match status" value="1"/>
</dbReference>
<feature type="domain" description="PAS" evidence="1">
    <location>
        <begin position="27"/>
        <end position="71"/>
    </location>
</feature>
<dbReference type="FunFam" id="3.30.70.270:FF:000001">
    <property type="entry name" value="Diguanylate cyclase domain protein"/>
    <property type="match status" value="1"/>
</dbReference>
<dbReference type="CDD" id="cd01948">
    <property type="entry name" value="EAL"/>
    <property type="match status" value="1"/>
</dbReference>
<dbReference type="SMART" id="SM00065">
    <property type="entry name" value="GAF"/>
    <property type="match status" value="2"/>
</dbReference>
<name>E6QHF3_9ZZZZ</name>
<feature type="domain" description="PAS" evidence="1">
    <location>
        <begin position="627"/>
        <end position="674"/>
    </location>
</feature>
<dbReference type="Pfam" id="PF08447">
    <property type="entry name" value="PAS_3"/>
    <property type="match status" value="1"/>
</dbReference>
<feature type="domain" description="PAS" evidence="1">
    <location>
        <begin position="339"/>
        <end position="409"/>
    </location>
</feature>
<dbReference type="InterPro" id="IPR001633">
    <property type="entry name" value="EAL_dom"/>
</dbReference>
<evidence type="ECO:0000259" key="4">
    <source>
        <dbReference type="PROSITE" id="PS50887"/>
    </source>
</evidence>
<evidence type="ECO:0000313" key="5">
    <source>
        <dbReference type="EMBL" id="CBI06667.1"/>
    </source>
</evidence>
<dbReference type="InterPro" id="IPR029787">
    <property type="entry name" value="Nucleotide_cyclase"/>
</dbReference>
<dbReference type="InterPro" id="IPR013656">
    <property type="entry name" value="PAS_4"/>
</dbReference>
<dbReference type="Pfam" id="PF08448">
    <property type="entry name" value="PAS_4"/>
    <property type="match status" value="1"/>
</dbReference>
<evidence type="ECO:0000259" key="2">
    <source>
        <dbReference type="PROSITE" id="PS50113"/>
    </source>
</evidence>
<dbReference type="Gene3D" id="3.30.450.20">
    <property type="entry name" value="PAS domain"/>
    <property type="match status" value="3"/>
</dbReference>
<dbReference type="CDD" id="cd00130">
    <property type="entry name" value="PAS"/>
    <property type="match status" value="3"/>
</dbReference>
<feature type="domain" description="PAC" evidence="2">
    <location>
        <begin position="701"/>
        <end position="753"/>
    </location>
</feature>
<dbReference type="SUPFAM" id="SSF55785">
    <property type="entry name" value="PYP-like sensor domain (PAS domain)"/>
    <property type="match status" value="3"/>
</dbReference>
<dbReference type="InterPro" id="IPR003018">
    <property type="entry name" value="GAF"/>
</dbReference>
<evidence type="ECO:0000259" key="3">
    <source>
        <dbReference type="PROSITE" id="PS50883"/>
    </source>
</evidence>
<dbReference type="InterPro" id="IPR052155">
    <property type="entry name" value="Biofilm_reg_signaling"/>
</dbReference>
<evidence type="ECO:0000259" key="1">
    <source>
        <dbReference type="PROSITE" id="PS50112"/>
    </source>
</evidence>
<dbReference type="InterPro" id="IPR035965">
    <property type="entry name" value="PAS-like_dom_sf"/>
</dbReference>
<dbReference type="AlphaFoldDB" id="E6QHF3"/>
<proteinExistence type="predicted"/>
<accession>E6QHF3</accession>
<dbReference type="Gene3D" id="3.20.20.450">
    <property type="entry name" value="EAL domain"/>
    <property type="match status" value="1"/>
</dbReference>
<feature type="domain" description="GGDEF" evidence="4">
    <location>
        <begin position="785"/>
        <end position="918"/>
    </location>
</feature>
<dbReference type="PROSITE" id="PS50112">
    <property type="entry name" value="PAS"/>
    <property type="match status" value="3"/>
</dbReference>
<dbReference type="Pfam" id="PF00990">
    <property type="entry name" value="GGDEF"/>
    <property type="match status" value="1"/>
</dbReference>
<dbReference type="SMART" id="SM00091">
    <property type="entry name" value="PAS"/>
    <property type="match status" value="3"/>
</dbReference>
<dbReference type="Gene3D" id="3.30.450.40">
    <property type="match status" value="2"/>
</dbReference>
<dbReference type="PROSITE" id="PS50883">
    <property type="entry name" value="EAL"/>
    <property type="match status" value="1"/>
</dbReference>
<dbReference type="InterPro" id="IPR035919">
    <property type="entry name" value="EAL_sf"/>
</dbReference>
<dbReference type="SUPFAM" id="SSF55781">
    <property type="entry name" value="GAF domain-like"/>
    <property type="match status" value="2"/>
</dbReference>
<organism evidence="5">
    <name type="scientific">mine drainage metagenome</name>
    <dbReference type="NCBI Taxonomy" id="410659"/>
    <lineage>
        <taxon>unclassified sequences</taxon>
        <taxon>metagenomes</taxon>
        <taxon>ecological metagenomes</taxon>
    </lineage>
</organism>